<dbReference type="PANTHER" id="PTHR13237:SF8">
    <property type="entry name" value="SOMETHING ABOUT SILENCING PROTEIN 10"/>
    <property type="match status" value="1"/>
</dbReference>
<accession>A0AAV8VYR8</accession>
<feature type="region of interest" description="Disordered" evidence="5">
    <location>
        <begin position="369"/>
        <end position="394"/>
    </location>
</feature>
<dbReference type="AlphaFoldDB" id="A0AAV8VYR8"/>
<keyword evidence="3" id="KW-0597">Phosphoprotein</keyword>
<dbReference type="Pfam" id="PF04000">
    <property type="entry name" value="Sas10_Utp3"/>
    <property type="match status" value="1"/>
</dbReference>
<dbReference type="PANTHER" id="PTHR13237">
    <property type="entry name" value="SOMETHING ABOUT SILENCING PROTEIN 10-RELATED"/>
    <property type="match status" value="1"/>
</dbReference>
<dbReference type="Proteomes" id="UP001159042">
    <property type="component" value="Unassembled WGS sequence"/>
</dbReference>
<evidence type="ECO:0000256" key="5">
    <source>
        <dbReference type="SAM" id="MobiDB-lite"/>
    </source>
</evidence>
<reference evidence="7 8" key="1">
    <citation type="journal article" date="2023" name="Insect Mol. Biol.">
        <title>Genome sequencing provides insights into the evolution of gene families encoding plant cell wall-degrading enzymes in longhorned beetles.</title>
        <authorList>
            <person name="Shin N.R."/>
            <person name="Okamura Y."/>
            <person name="Kirsch R."/>
            <person name="Pauchet Y."/>
        </authorList>
    </citation>
    <scope>NUCLEOTIDE SEQUENCE [LARGE SCALE GENOMIC DNA]</scope>
    <source>
        <strain evidence="7">EAD_L_NR</strain>
    </source>
</reference>
<dbReference type="GO" id="GO:0032040">
    <property type="term" value="C:small-subunit processome"/>
    <property type="evidence" value="ECO:0007669"/>
    <property type="project" value="TreeGrafter"/>
</dbReference>
<dbReference type="GO" id="GO:0000462">
    <property type="term" value="P:maturation of SSU-rRNA from tricistronic rRNA transcript (SSU-rRNA, 5.8S rRNA, LSU-rRNA)"/>
    <property type="evidence" value="ECO:0007669"/>
    <property type="project" value="TreeGrafter"/>
</dbReference>
<protein>
    <recommendedName>
        <fullName evidence="6">Sas10 C-terminal domain-containing protein</fullName>
    </recommendedName>
</protein>
<comment type="subcellular location">
    <subcellularLocation>
        <location evidence="1">Nucleus</location>
    </subcellularLocation>
</comment>
<evidence type="ECO:0000256" key="2">
    <source>
        <dbReference type="ARBA" id="ARBA00010979"/>
    </source>
</evidence>
<evidence type="ECO:0000313" key="7">
    <source>
        <dbReference type="EMBL" id="KAJ8919532.1"/>
    </source>
</evidence>
<feature type="compositionally biased region" description="Acidic residues" evidence="5">
    <location>
        <begin position="57"/>
        <end position="66"/>
    </location>
</feature>
<sequence>MPAQPRSEDEEESLYSPSDSEDDYNEKEKQLLKKVRSKKKEYSDSEEEVFNVGANNEEGEDDEDRADDDKSDLALSDIEGQGSDDDLPDIRAWGKDRKKYYSTDFVDPDYGGLQGKDAYLAELEEEEARSLQKQLVEQLDSDDISFDIFAKKTEDDKVEVDVSKLSKKQQKLRISQRDSPEFFWFVEDFEAKMVIARDYLNPVLKKHRAKQIPSCRAVDFVQTHYELILNYCVNIYMYLLLKASKVNIKNHPILKRLHQYKQLLSQLEPAFEEIVKPQIEIIMQETQIDEEAELRKTDRKKTLKLLSSLVKKPELGKKKKQVTIEEEPRPSKKIKIDVADMEVGSDDELAPSEEAETENNDVEKRAITYKMAKNKGLTPRRKKEQRNPRVKHKLKYKKALVRRKGAVREPRKELTRYSGEISGIKATVSKSIKIKT</sequence>
<name>A0AAV8VYR8_9CUCU</name>
<comment type="caution">
    <text evidence="7">The sequence shown here is derived from an EMBL/GenBank/DDBJ whole genome shotgun (WGS) entry which is preliminary data.</text>
</comment>
<organism evidence="7 8">
    <name type="scientific">Exocentrus adspersus</name>
    <dbReference type="NCBI Taxonomy" id="1586481"/>
    <lineage>
        <taxon>Eukaryota</taxon>
        <taxon>Metazoa</taxon>
        <taxon>Ecdysozoa</taxon>
        <taxon>Arthropoda</taxon>
        <taxon>Hexapoda</taxon>
        <taxon>Insecta</taxon>
        <taxon>Pterygota</taxon>
        <taxon>Neoptera</taxon>
        <taxon>Endopterygota</taxon>
        <taxon>Coleoptera</taxon>
        <taxon>Polyphaga</taxon>
        <taxon>Cucujiformia</taxon>
        <taxon>Chrysomeloidea</taxon>
        <taxon>Cerambycidae</taxon>
        <taxon>Lamiinae</taxon>
        <taxon>Acanthocinini</taxon>
        <taxon>Exocentrus</taxon>
    </lineage>
</organism>
<dbReference type="InterPro" id="IPR018972">
    <property type="entry name" value="Sas10_C_dom"/>
</dbReference>
<keyword evidence="8" id="KW-1185">Reference proteome</keyword>
<evidence type="ECO:0000256" key="4">
    <source>
        <dbReference type="ARBA" id="ARBA00023242"/>
    </source>
</evidence>
<evidence type="ECO:0000259" key="6">
    <source>
        <dbReference type="Pfam" id="PF09368"/>
    </source>
</evidence>
<dbReference type="EMBL" id="JANEYG010000017">
    <property type="protein sequence ID" value="KAJ8919532.1"/>
    <property type="molecule type" value="Genomic_DNA"/>
</dbReference>
<gene>
    <name evidence="7" type="ORF">NQ315_002153</name>
</gene>
<dbReference type="Pfam" id="PF09368">
    <property type="entry name" value="Sas10"/>
    <property type="match status" value="1"/>
</dbReference>
<keyword evidence="4" id="KW-0539">Nucleus</keyword>
<feature type="compositionally biased region" description="Basic residues" evidence="5">
    <location>
        <begin position="378"/>
        <end position="394"/>
    </location>
</feature>
<proteinExistence type="inferred from homology"/>
<evidence type="ECO:0000256" key="3">
    <source>
        <dbReference type="ARBA" id="ARBA00022553"/>
    </source>
</evidence>
<comment type="similarity">
    <text evidence="2">Belongs to the SAS10 family.</text>
</comment>
<dbReference type="InterPro" id="IPR007146">
    <property type="entry name" value="Sas10/Utp3/C1D"/>
</dbReference>
<evidence type="ECO:0000256" key="1">
    <source>
        <dbReference type="ARBA" id="ARBA00004123"/>
    </source>
</evidence>
<evidence type="ECO:0000313" key="8">
    <source>
        <dbReference type="Proteomes" id="UP001159042"/>
    </source>
</evidence>
<feature type="region of interest" description="Disordered" evidence="5">
    <location>
        <begin position="1"/>
        <end position="91"/>
    </location>
</feature>
<feature type="domain" description="Sas10 C-terminal" evidence="6">
    <location>
        <begin position="362"/>
        <end position="434"/>
    </location>
</feature>
<feature type="compositionally biased region" description="Acidic residues" evidence="5">
    <location>
        <begin position="8"/>
        <end position="25"/>
    </location>
</feature>